<feature type="domain" description="BROMI N-terminal" evidence="12">
    <location>
        <begin position="12"/>
        <end position="73"/>
    </location>
</feature>
<evidence type="ECO:0000256" key="3">
    <source>
        <dbReference type="ARBA" id="ARBA00022473"/>
    </source>
</evidence>
<evidence type="ECO:0000256" key="4">
    <source>
        <dbReference type="ARBA" id="ARBA00022490"/>
    </source>
</evidence>
<name>K1R8N6_MAGGI</name>
<dbReference type="EMBL" id="JH815821">
    <property type="protein sequence ID" value="EKC39994.1"/>
    <property type="molecule type" value="Genomic_DNA"/>
</dbReference>
<dbReference type="InterPro" id="IPR032735">
    <property type="entry name" value="BROMI_M"/>
</dbReference>
<dbReference type="InParanoid" id="K1R8N6"/>
<dbReference type="HOGENOM" id="CLU_260246_0_0_1"/>
<evidence type="ECO:0000256" key="1">
    <source>
        <dbReference type="ARBA" id="ARBA00004138"/>
    </source>
</evidence>
<comment type="subcellular location">
    <subcellularLocation>
        <location evidence="1">Cell projection</location>
        <location evidence="1">Cilium</location>
    </subcellularLocation>
    <subcellularLocation>
        <location evidence="2">Cytoplasm</location>
    </subcellularLocation>
</comment>
<evidence type="ECO:0000259" key="13">
    <source>
        <dbReference type="Pfam" id="PF23440"/>
    </source>
</evidence>
<evidence type="ECO:0000256" key="10">
    <source>
        <dbReference type="SAM" id="MobiDB-lite"/>
    </source>
</evidence>
<evidence type="ECO:0000256" key="6">
    <source>
        <dbReference type="ARBA" id="ARBA00023273"/>
    </source>
</evidence>
<dbReference type="Gene3D" id="1.10.472.80">
    <property type="entry name" value="Ypt/Rab-GAP domain of gyp1p, domain 3"/>
    <property type="match status" value="1"/>
</dbReference>
<dbReference type="InterPro" id="IPR039156">
    <property type="entry name" value="PHAF1/BROMI"/>
</dbReference>
<evidence type="ECO:0000256" key="2">
    <source>
        <dbReference type="ARBA" id="ARBA00004496"/>
    </source>
</evidence>
<dbReference type="GO" id="GO:1905515">
    <property type="term" value="P:non-motile cilium assembly"/>
    <property type="evidence" value="ECO:0007669"/>
    <property type="project" value="TreeGrafter"/>
</dbReference>
<evidence type="ECO:0000313" key="14">
    <source>
        <dbReference type="EMBL" id="EKC39994.1"/>
    </source>
</evidence>
<evidence type="ECO:0000259" key="11">
    <source>
        <dbReference type="Pfam" id="PF14961"/>
    </source>
</evidence>
<dbReference type="GO" id="GO:0005929">
    <property type="term" value="C:cilium"/>
    <property type="evidence" value="ECO:0007669"/>
    <property type="project" value="UniProtKB-SubCell"/>
</dbReference>
<feature type="region of interest" description="Disordered" evidence="10">
    <location>
        <begin position="81"/>
        <end position="111"/>
    </location>
</feature>
<comment type="function">
    <text evidence="7">Required for high-level Shh responses in the developing neural tube. Together with CDK20, controls the structure of the primary cilium by coordinating assembly of the ciliary membrane and axoneme, allowing GLI2 to be properly activated in response to Shh signaling.</text>
</comment>
<keyword evidence="3" id="KW-0217">Developmental protein</keyword>
<organism evidence="14">
    <name type="scientific">Magallana gigas</name>
    <name type="common">Pacific oyster</name>
    <name type="synonym">Crassostrea gigas</name>
    <dbReference type="NCBI Taxonomy" id="29159"/>
    <lineage>
        <taxon>Eukaryota</taxon>
        <taxon>Metazoa</taxon>
        <taxon>Spiralia</taxon>
        <taxon>Lophotrochozoa</taxon>
        <taxon>Mollusca</taxon>
        <taxon>Bivalvia</taxon>
        <taxon>Autobranchia</taxon>
        <taxon>Pteriomorphia</taxon>
        <taxon>Ostreida</taxon>
        <taxon>Ostreoidea</taxon>
        <taxon>Ostreidae</taxon>
        <taxon>Magallana</taxon>
    </lineage>
</organism>
<gene>
    <name evidence="14" type="ORF">CGI_10015887</name>
</gene>
<dbReference type="Pfam" id="PF14961">
    <property type="entry name" value="BROMI"/>
    <property type="match status" value="2"/>
</dbReference>
<dbReference type="PANTHER" id="PTHR13465">
    <property type="entry name" value="UPF0183 PROTEIN"/>
    <property type="match status" value="1"/>
</dbReference>
<dbReference type="FunFam" id="1.10.472.80:FF:000031">
    <property type="entry name" value="TBC1 domain family, member 32"/>
    <property type="match status" value="1"/>
</dbReference>
<evidence type="ECO:0000256" key="7">
    <source>
        <dbReference type="ARBA" id="ARBA00054310"/>
    </source>
</evidence>
<feature type="domain" description="BROMI middle region" evidence="11">
    <location>
        <begin position="182"/>
        <end position="733"/>
    </location>
</feature>
<evidence type="ECO:0000256" key="8">
    <source>
        <dbReference type="ARBA" id="ARBA00067690"/>
    </source>
</evidence>
<dbReference type="InterPro" id="IPR055391">
    <property type="entry name" value="BROMI_N"/>
</dbReference>
<keyword evidence="4" id="KW-0963">Cytoplasm</keyword>
<protein>
    <recommendedName>
        <fullName evidence="8">Protein broad-minded</fullName>
    </recommendedName>
    <alternativeName>
        <fullName evidence="9">TBC1 domain family member 32</fullName>
    </alternativeName>
</protein>
<dbReference type="SUPFAM" id="SSF47923">
    <property type="entry name" value="Ypt/Rab-GAP domain of gyp1p"/>
    <property type="match status" value="1"/>
</dbReference>
<dbReference type="InterPro" id="IPR055392">
    <property type="entry name" value="BROMI_C"/>
</dbReference>
<evidence type="ECO:0000256" key="5">
    <source>
        <dbReference type="ARBA" id="ARBA00023069"/>
    </source>
</evidence>
<evidence type="ECO:0000256" key="9">
    <source>
        <dbReference type="ARBA" id="ARBA00075916"/>
    </source>
</evidence>
<keyword evidence="6" id="KW-0966">Cell projection</keyword>
<proteinExistence type="predicted"/>
<dbReference type="InterPro" id="IPR035969">
    <property type="entry name" value="Rab-GAP_TBC_sf"/>
</dbReference>
<feature type="domain" description="BROMI middle region" evidence="11">
    <location>
        <begin position="123"/>
        <end position="180"/>
    </location>
</feature>
<reference evidence="14" key="1">
    <citation type="journal article" date="2012" name="Nature">
        <title>The oyster genome reveals stress adaptation and complexity of shell formation.</title>
        <authorList>
            <person name="Zhang G."/>
            <person name="Fang X."/>
            <person name="Guo X."/>
            <person name="Li L."/>
            <person name="Luo R."/>
            <person name="Xu F."/>
            <person name="Yang P."/>
            <person name="Zhang L."/>
            <person name="Wang X."/>
            <person name="Qi H."/>
            <person name="Xiong Z."/>
            <person name="Que H."/>
            <person name="Xie Y."/>
            <person name="Holland P.W."/>
            <person name="Paps J."/>
            <person name="Zhu Y."/>
            <person name="Wu F."/>
            <person name="Chen Y."/>
            <person name="Wang J."/>
            <person name="Peng C."/>
            <person name="Meng J."/>
            <person name="Yang L."/>
            <person name="Liu J."/>
            <person name="Wen B."/>
            <person name="Zhang N."/>
            <person name="Huang Z."/>
            <person name="Zhu Q."/>
            <person name="Feng Y."/>
            <person name="Mount A."/>
            <person name="Hedgecock D."/>
            <person name="Xu Z."/>
            <person name="Liu Y."/>
            <person name="Domazet-Loso T."/>
            <person name="Du Y."/>
            <person name="Sun X."/>
            <person name="Zhang S."/>
            <person name="Liu B."/>
            <person name="Cheng P."/>
            <person name="Jiang X."/>
            <person name="Li J."/>
            <person name="Fan D."/>
            <person name="Wang W."/>
            <person name="Fu W."/>
            <person name="Wang T."/>
            <person name="Wang B."/>
            <person name="Zhang J."/>
            <person name="Peng Z."/>
            <person name="Li Y."/>
            <person name="Li N."/>
            <person name="Wang J."/>
            <person name="Chen M."/>
            <person name="He Y."/>
            <person name="Tan F."/>
            <person name="Song X."/>
            <person name="Zheng Q."/>
            <person name="Huang R."/>
            <person name="Yang H."/>
            <person name="Du X."/>
            <person name="Chen L."/>
            <person name="Yang M."/>
            <person name="Gaffney P.M."/>
            <person name="Wang S."/>
            <person name="Luo L."/>
            <person name="She Z."/>
            <person name="Ming Y."/>
            <person name="Huang W."/>
            <person name="Zhang S."/>
            <person name="Huang B."/>
            <person name="Zhang Y."/>
            <person name="Qu T."/>
            <person name="Ni P."/>
            <person name="Miao G."/>
            <person name="Wang J."/>
            <person name="Wang Q."/>
            <person name="Steinberg C.E."/>
            <person name="Wang H."/>
            <person name="Li N."/>
            <person name="Qian L."/>
            <person name="Zhang G."/>
            <person name="Li Y."/>
            <person name="Yang H."/>
            <person name="Liu X."/>
            <person name="Wang J."/>
            <person name="Yin Y."/>
            <person name="Wang J."/>
        </authorList>
    </citation>
    <scope>NUCLEOTIDE SEQUENCE [LARGE SCALE GENOMIC DNA]</scope>
    <source>
        <strain evidence="14">05x7-T-G4-1.051#20</strain>
    </source>
</reference>
<dbReference type="Pfam" id="PF23440">
    <property type="entry name" value="BROMI_C"/>
    <property type="match status" value="1"/>
</dbReference>
<evidence type="ECO:0000259" key="12">
    <source>
        <dbReference type="Pfam" id="PF23431"/>
    </source>
</evidence>
<accession>K1R8N6</accession>
<keyword evidence="5" id="KW-0969">Cilium</keyword>
<dbReference type="GO" id="GO:0005737">
    <property type="term" value="C:cytoplasm"/>
    <property type="evidence" value="ECO:0007669"/>
    <property type="project" value="UniProtKB-SubCell"/>
</dbReference>
<dbReference type="AlphaFoldDB" id="K1R8N6"/>
<feature type="domain" description="BROMI C-terminal Rab TBC-like" evidence="13">
    <location>
        <begin position="751"/>
        <end position="1166"/>
    </location>
</feature>
<sequence length="1169" mass="133561">MTWRGLEGEDLKNNIRQLIIDFEPHIREAGNFELAEETLIHLEESEQHFHSYCDMSKKMKRYLSEAVEDLIKNFDAEFGSGKHKETSDPLHYPRHSHHLDSDEEESSCDSSFNQGMLLMPNSEELQTVADKLHKNRDIQSRTEAMQILNQNMPADFINSDYWPQIRKNLLDVMTEPEDSLTFRLLNEFQQETTNYWIRYPDRYLEEILESTLNLFSIHQMGGPVGTSAQLSPIHFIALIDPKAQWFIKWMVVNAVRHCLDFSANRKLPFDLMSDFSDSFTKITVGGGRRSYYAGAELEYAYFIHSVYLIGRLLCFTNGRKFFPIKLKDSEEPVTIKKLLVSLVLVVVDPSSFTMPRAHSMSYEPASLVTEILKILCSHEQTAEICLYKDEITTALLSPVSQFLDSQCNKTESEGEEVEHNTPGESTLLHIADIVSMIASSTKGRRHLMYGEGKNMFTRTKSSAAHIIAKFTKKALLGEIPRDSSSAPSKNVIGAYLYICRQLYNTCEGLLVLYQYDLHNVIVRVWKEAVNEPAVSVTPTPSEHSSSDSDSIVTTRHSALDITAWEDILRDNLLNFASSAKGLLLLQQTGAMNECMSYMYARYEKKLQVSKCEKFGYGYMVTQVAATAPGMIALQKTGYIKSLIAELWSVLECGASDTPLFTPKSWSVDAIDRSSHKHLIRLLNVLSAFPAVYEVLANKPLPSRAEYGFREIPKTIVDFMDRLIIMDSDAKAHSLFNFEESHTFGLRVLNVMICCLDTFLLLQSQYNFQDILEEIILDMLSLERNHILVRSYLIGGPSERTLPPRSIDEKKKTGAFSFPLFSSYPVPREYIPSIGGRSTVKQDNDLGKFLSAKKPEKGQAWLDKCKTLFSKMLISKPDLLKANIMQQLLEVGIPIMSKLQDVFPLLEYTGSDSSLRALKLSPLQKNGIKMAIRYGLHLKVIHNDVTDRLAQLLKQCSYYLQQQQKPMEVSIEYLHSFYGGFDWFAATIFLMFGGNLEKSWNFLHKFSTLGCSGYLWIPRLHCSVHLPSDLMCSGISPIFSSTGHNIELILQIELPLVASAFKMSGFTPAQICFHWLKQCFWNYLDWNEICQYVCLCVVMGIDYQVYLCCAILKHQQKNIMEHMQTQDLIIHLKEAAITGFRISNYMTYMLELEKKYRDTIFRDMLNITRP</sequence>
<dbReference type="PANTHER" id="PTHR13465:SF3">
    <property type="entry name" value="PROTEIN BROAD-MINDED"/>
    <property type="match status" value="1"/>
</dbReference>
<dbReference type="Pfam" id="PF23431">
    <property type="entry name" value="BROMI_N"/>
    <property type="match status" value="1"/>
</dbReference>